<dbReference type="Proteomes" id="UP000762676">
    <property type="component" value="Unassembled WGS sequence"/>
</dbReference>
<keyword evidence="2" id="KW-0812">Transmembrane</keyword>
<protein>
    <submittedName>
        <fullName evidence="3">Uncharacterized protein</fullName>
    </submittedName>
</protein>
<evidence type="ECO:0000256" key="2">
    <source>
        <dbReference type="SAM" id="Phobius"/>
    </source>
</evidence>
<dbReference type="AlphaFoldDB" id="A0AAV4IID2"/>
<gene>
    <name evidence="3" type="ORF">ElyMa_001286500</name>
</gene>
<comment type="caution">
    <text evidence="3">The sequence shown here is derived from an EMBL/GenBank/DDBJ whole genome shotgun (WGS) entry which is preliminary data.</text>
</comment>
<keyword evidence="2" id="KW-1133">Transmembrane helix</keyword>
<dbReference type="EMBL" id="BMAT01002548">
    <property type="protein sequence ID" value="GFS08948.1"/>
    <property type="molecule type" value="Genomic_DNA"/>
</dbReference>
<organism evidence="3 4">
    <name type="scientific">Elysia marginata</name>
    <dbReference type="NCBI Taxonomy" id="1093978"/>
    <lineage>
        <taxon>Eukaryota</taxon>
        <taxon>Metazoa</taxon>
        <taxon>Spiralia</taxon>
        <taxon>Lophotrochozoa</taxon>
        <taxon>Mollusca</taxon>
        <taxon>Gastropoda</taxon>
        <taxon>Heterobranchia</taxon>
        <taxon>Euthyneura</taxon>
        <taxon>Panpulmonata</taxon>
        <taxon>Sacoglossa</taxon>
        <taxon>Placobranchoidea</taxon>
        <taxon>Plakobranchidae</taxon>
        <taxon>Elysia</taxon>
    </lineage>
</organism>
<keyword evidence="4" id="KW-1185">Reference proteome</keyword>
<feature type="region of interest" description="Disordered" evidence="1">
    <location>
        <begin position="1"/>
        <end position="51"/>
    </location>
</feature>
<sequence>MTRRPALWPSDNDDYVDEDDEDEDDDDDNDDDDDDDDDDDEEEDDVDDDHFDDLLQIRQRALKVTMVMLITRTMIMTVMFALMMTKKVRPGHN</sequence>
<keyword evidence="2" id="KW-0472">Membrane</keyword>
<evidence type="ECO:0000313" key="4">
    <source>
        <dbReference type="Proteomes" id="UP000762676"/>
    </source>
</evidence>
<name>A0AAV4IID2_9GAST</name>
<feature type="compositionally biased region" description="Acidic residues" evidence="1">
    <location>
        <begin position="11"/>
        <end position="51"/>
    </location>
</feature>
<evidence type="ECO:0000256" key="1">
    <source>
        <dbReference type="SAM" id="MobiDB-lite"/>
    </source>
</evidence>
<proteinExistence type="predicted"/>
<evidence type="ECO:0000313" key="3">
    <source>
        <dbReference type="EMBL" id="GFS08948.1"/>
    </source>
</evidence>
<feature type="transmembrane region" description="Helical" evidence="2">
    <location>
        <begin position="64"/>
        <end position="84"/>
    </location>
</feature>
<accession>A0AAV4IID2</accession>
<reference evidence="3 4" key="1">
    <citation type="journal article" date="2021" name="Elife">
        <title>Chloroplast acquisition without the gene transfer in kleptoplastic sea slugs, Plakobranchus ocellatus.</title>
        <authorList>
            <person name="Maeda T."/>
            <person name="Takahashi S."/>
            <person name="Yoshida T."/>
            <person name="Shimamura S."/>
            <person name="Takaki Y."/>
            <person name="Nagai Y."/>
            <person name="Toyoda A."/>
            <person name="Suzuki Y."/>
            <person name="Arimoto A."/>
            <person name="Ishii H."/>
            <person name="Satoh N."/>
            <person name="Nishiyama T."/>
            <person name="Hasebe M."/>
            <person name="Maruyama T."/>
            <person name="Minagawa J."/>
            <person name="Obokata J."/>
            <person name="Shigenobu S."/>
        </authorList>
    </citation>
    <scope>NUCLEOTIDE SEQUENCE [LARGE SCALE GENOMIC DNA]</scope>
</reference>